<evidence type="ECO:0000313" key="2">
    <source>
        <dbReference type="EMBL" id="AWL10324.1"/>
    </source>
</evidence>
<dbReference type="EC" id="1.1.1.-" evidence="2"/>
<dbReference type="Gene3D" id="3.30.360.10">
    <property type="entry name" value="Dihydrodipicolinate Reductase, domain 2"/>
    <property type="match status" value="1"/>
</dbReference>
<evidence type="ECO:0000313" key="3">
    <source>
        <dbReference type="Proteomes" id="UP000245468"/>
    </source>
</evidence>
<dbReference type="PANTHER" id="PTHR43377">
    <property type="entry name" value="BILIVERDIN REDUCTASE A"/>
    <property type="match status" value="1"/>
</dbReference>
<dbReference type="Gene3D" id="3.90.180.10">
    <property type="entry name" value="Medium-chain alcohol dehydrogenases, catalytic domain"/>
    <property type="match status" value="1"/>
</dbReference>
<keyword evidence="3" id="KW-1185">Reference proteome</keyword>
<dbReference type="SUPFAM" id="SSF51735">
    <property type="entry name" value="NAD(P)-binding Rossmann-fold domains"/>
    <property type="match status" value="2"/>
</dbReference>
<accession>A0A2S2DY47</accession>
<proteinExistence type="predicted"/>
<dbReference type="RefSeq" id="WP_109324519.1">
    <property type="nucleotide sequence ID" value="NZ_CP029346.1"/>
</dbReference>
<dbReference type="EMBL" id="CP029346">
    <property type="protein sequence ID" value="AWL10324.1"/>
    <property type="molecule type" value="Genomic_DNA"/>
</dbReference>
<dbReference type="Gene3D" id="3.40.50.720">
    <property type="entry name" value="NAD(P)-binding Rossmann-like Domain"/>
    <property type="match status" value="2"/>
</dbReference>
<dbReference type="InterPro" id="IPR055170">
    <property type="entry name" value="GFO_IDH_MocA-like_dom"/>
</dbReference>
<dbReference type="InterPro" id="IPR013154">
    <property type="entry name" value="ADH-like_N"/>
</dbReference>
<reference evidence="3" key="1">
    <citation type="submission" date="2018-05" db="EMBL/GenBank/DDBJ databases">
        <title>Pseudarcicella sp. HME7025 Genome sequencing and assembly.</title>
        <authorList>
            <person name="Kim H."/>
            <person name="Kang H."/>
            <person name="Joh K."/>
        </authorList>
    </citation>
    <scope>NUCLEOTIDE SEQUENCE [LARGE SCALE GENOMIC DNA]</scope>
    <source>
        <strain evidence="3">HME7025</strain>
    </source>
</reference>
<gene>
    <name evidence="2" type="ORF">HME7025_02484</name>
</gene>
<dbReference type="InterPro" id="IPR051450">
    <property type="entry name" value="Gfo/Idh/MocA_Oxidoreductases"/>
</dbReference>
<dbReference type="InterPro" id="IPR011032">
    <property type="entry name" value="GroES-like_sf"/>
</dbReference>
<keyword evidence="2" id="KW-0560">Oxidoreductase</keyword>
<dbReference type="AlphaFoldDB" id="A0A2S2DY47"/>
<dbReference type="Proteomes" id="UP000245468">
    <property type="component" value="Chromosome"/>
</dbReference>
<dbReference type="SMART" id="SM00829">
    <property type="entry name" value="PKS_ER"/>
    <property type="match status" value="1"/>
</dbReference>
<dbReference type="KEGG" id="psez:HME7025_02484"/>
<dbReference type="PANTHER" id="PTHR43377:SF1">
    <property type="entry name" value="BILIVERDIN REDUCTASE A"/>
    <property type="match status" value="1"/>
</dbReference>
<evidence type="ECO:0000259" key="1">
    <source>
        <dbReference type="SMART" id="SM00829"/>
    </source>
</evidence>
<dbReference type="Pfam" id="PF01408">
    <property type="entry name" value="GFO_IDH_MocA"/>
    <property type="match status" value="1"/>
</dbReference>
<dbReference type="OrthoDB" id="9781031at2"/>
<dbReference type="SUPFAM" id="SSF55347">
    <property type="entry name" value="Glyceraldehyde-3-phosphate dehydrogenase-like, C-terminal domain"/>
    <property type="match status" value="1"/>
</dbReference>
<sequence>MKQIIQDLKKGDTLLEEVPAPMVRKGAVLIKTRRSLVSLGTEKMLVEFGKGNLISKARQQPDKVKQVLDKIKTEGLMPTLEAVFNKLDEPLPLGYCNVGEVVAVGEGVKDFAIGDRVASNGHHAEVVCIPQNLVAKIPDNVSDEEAAFTVIGSIGLQGIRLINPSFGETVVVIGLGLIGLITAELLLANGCQVIGFDFDIQKVELAQKKGVHAFQSNHTDVVKTVESLTHQVGADAVIITASTKSDEVISQAAQMSRKRGKIVLVGVIGLDIQRADFFKKELSFQVSCSYGPGRYDEDYEQKGVDYPIGYVRWTEKRNFEAILTALATKRLQVADLITERVPLADYLQIYNKMGGGSIASILEYPDTIDWNQTVVSGKAYVAQKSTGVIGIIGAGNFTKMTMMPALKNSGAQYKYISSAGGLTAKSLANKYGFEFSTTDYHQILQDEEVDLVLITTRHDAHAQMVKESLQAGKHVFVEKPLAINDEQLEDIRQVYQSIEASLTLTVGFNRRFSPFIRQVKTLLGGSTDSLNIIATMNAGFIPADVWVQDLQVGGGRIVGEACHFIDLMVYLTGSKVAEVTMSALGKNPTEQTDNAIITLKFENGSQGVINYFANGSKAYAKERIEVYSQGRTLIVDNFRKLSAYGFKGFSSMGGTLDKGHKDQFKGLIESVKQGKGPLIPFDEIYNTTKASFAALKSLREGTWITV</sequence>
<organism evidence="2 3">
    <name type="scientific">Aquirufa nivalisilvae</name>
    <dbReference type="NCBI Taxonomy" id="2516557"/>
    <lineage>
        <taxon>Bacteria</taxon>
        <taxon>Pseudomonadati</taxon>
        <taxon>Bacteroidota</taxon>
        <taxon>Cytophagia</taxon>
        <taxon>Cytophagales</taxon>
        <taxon>Flectobacillaceae</taxon>
        <taxon>Aquirufa</taxon>
    </lineage>
</organism>
<dbReference type="Pfam" id="PF08240">
    <property type="entry name" value="ADH_N"/>
    <property type="match status" value="1"/>
</dbReference>
<dbReference type="InterPro" id="IPR013149">
    <property type="entry name" value="ADH-like_C"/>
</dbReference>
<dbReference type="GO" id="GO:0016491">
    <property type="term" value="F:oxidoreductase activity"/>
    <property type="evidence" value="ECO:0007669"/>
    <property type="project" value="UniProtKB-KW"/>
</dbReference>
<dbReference type="GO" id="GO:0000166">
    <property type="term" value="F:nucleotide binding"/>
    <property type="evidence" value="ECO:0007669"/>
    <property type="project" value="InterPro"/>
</dbReference>
<dbReference type="SUPFAM" id="SSF50129">
    <property type="entry name" value="GroES-like"/>
    <property type="match status" value="1"/>
</dbReference>
<feature type="domain" description="Enoyl reductase (ER)" evidence="1">
    <location>
        <begin position="75"/>
        <end position="264"/>
    </location>
</feature>
<dbReference type="Pfam" id="PF22725">
    <property type="entry name" value="GFO_IDH_MocA_C3"/>
    <property type="match status" value="1"/>
</dbReference>
<name>A0A2S2DY47_9BACT</name>
<dbReference type="InterPro" id="IPR020843">
    <property type="entry name" value="ER"/>
</dbReference>
<dbReference type="CDD" id="cd08255">
    <property type="entry name" value="2-desacetyl-2-hydroxyethyl_bacteriochlorophyllide_like"/>
    <property type="match status" value="1"/>
</dbReference>
<dbReference type="InterPro" id="IPR000683">
    <property type="entry name" value="Gfo/Idh/MocA-like_OxRdtase_N"/>
</dbReference>
<dbReference type="InterPro" id="IPR036291">
    <property type="entry name" value="NAD(P)-bd_dom_sf"/>
</dbReference>
<dbReference type="Pfam" id="PF00107">
    <property type="entry name" value="ADH_zinc_N"/>
    <property type="match status" value="1"/>
</dbReference>
<protein>
    <submittedName>
        <fullName evidence="2">Putative oxidoreductase YrbE</fullName>
        <ecNumber evidence="2">1.1.1.-</ecNumber>
    </submittedName>
</protein>